<dbReference type="EMBL" id="VLTL01000093">
    <property type="protein sequence ID" value="KAA0161536.1"/>
    <property type="molecule type" value="Genomic_DNA"/>
</dbReference>
<proteinExistence type="predicted"/>
<dbReference type="AlphaFoldDB" id="A0A5A8D834"/>
<reference evidence="1 2" key="1">
    <citation type="submission" date="2019-07" db="EMBL/GenBank/DDBJ databases">
        <title>Genomes of Cafeteria roenbergensis.</title>
        <authorList>
            <person name="Fischer M.G."/>
            <person name="Hackl T."/>
            <person name="Roman M."/>
        </authorList>
    </citation>
    <scope>NUCLEOTIDE SEQUENCE [LARGE SCALE GENOMIC DNA]</scope>
    <source>
        <strain evidence="1 2">RCC970-E3</strain>
    </source>
</reference>
<gene>
    <name evidence="1" type="ORF">FNF28_04993</name>
</gene>
<dbReference type="Proteomes" id="UP000324907">
    <property type="component" value="Unassembled WGS sequence"/>
</dbReference>
<accession>A0A5A8D834</accession>
<dbReference type="SUPFAM" id="SSF56059">
    <property type="entry name" value="Glutathione synthetase ATP-binding domain-like"/>
    <property type="match status" value="1"/>
</dbReference>
<name>A0A5A8D834_CAFRO</name>
<sequence length="110" mass="12175">MPGHDGHRSEPGLTIALWIRSSLTPKATKHRQEVVEAYKGIYPRDGSPFPQDPGSSFTRLLPRLCVVNTPTATAVNVMAMVYGNRDDDSALAPELYAELLATVKRLEKHF</sequence>
<comment type="caution">
    <text evidence="1">The sequence shown here is derived from an EMBL/GenBank/DDBJ whole genome shotgun (WGS) entry which is preliminary data.</text>
</comment>
<evidence type="ECO:0000313" key="2">
    <source>
        <dbReference type="Proteomes" id="UP000324907"/>
    </source>
</evidence>
<organism evidence="1 2">
    <name type="scientific">Cafeteria roenbergensis</name>
    <name type="common">Marine flagellate</name>
    <dbReference type="NCBI Taxonomy" id="33653"/>
    <lineage>
        <taxon>Eukaryota</taxon>
        <taxon>Sar</taxon>
        <taxon>Stramenopiles</taxon>
        <taxon>Bigyra</taxon>
        <taxon>Opalozoa</taxon>
        <taxon>Bicosoecida</taxon>
        <taxon>Cafeteriaceae</taxon>
        <taxon>Cafeteria</taxon>
    </lineage>
</organism>
<protein>
    <submittedName>
        <fullName evidence="1">Uncharacterized protein</fullName>
    </submittedName>
</protein>
<evidence type="ECO:0000313" key="1">
    <source>
        <dbReference type="EMBL" id="KAA0161536.1"/>
    </source>
</evidence>